<dbReference type="Proteomes" id="UP000092498">
    <property type="component" value="Chromosome"/>
</dbReference>
<dbReference type="InterPro" id="IPR029052">
    <property type="entry name" value="Metallo-depent_PP-like"/>
</dbReference>
<keyword evidence="4" id="KW-1185">Reference proteome</keyword>
<accession>A0A1B1AMA4</accession>
<dbReference type="Gene3D" id="3.60.21.10">
    <property type="match status" value="1"/>
</dbReference>
<dbReference type="PANTHER" id="PTHR46546:SF4">
    <property type="entry name" value="SHEWANELLA-LIKE PROTEIN PHOSPHATASE 1"/>
    <property type="match status" value="1"/>
</dbReference>
<dbReference type="RefSeq" id="WP_066774059.1">
    <property type="nucleotide sequence ID" value="NZ_CP013244.1"/>
</dbReference>
<dbReference type="GO" id="GO:0016787">
    <property type="term" value="F:hydrolase activity"/>
    <property type="evidence" value="ECO:0007669"/>
    <property type="project" value="InterPro"/>
</dbReference>
<dbReference type="STRING" id="1759059.ATE48_18140"/>
<dbReference type="AlphaFoldDB" id="A0A1B1AMA4"/>
<feature type="chain" id="PRO_5008519023" description="Calcineurin-like phosphoesterase domain-containing protein" evidence="1">
    <location>
        <begin position="37"/>
        <end position="393"/>
    </location>
</feature>
<sequence length="393" mass="43311">MVKRRFGAILAGMMKLLRTLAVLMTLVFAGAAPAFAQAREQWDGVARIVTIADLEGDYEKFTDMLRTAGLIDAQNNWTGGQTHLVQLGDIPDRGPNSRMIMDLLMRLEPQAQRAGGHVHALIGNHEAMNIEGDLRYTHPGEFAAFATSRSERVRNQYYQRYTRALRRSPPATGAPVFDSVYRQQWNQEHPLGWVEHREAWGPNGRYGRWIAQHNAVIRINDTLFLHAGLGPSFAAAPRAGMNQAVSAALRDRPLETYPDIVDNQQGPLWYRGLSQNAEATEAANLDNVLRAQGVARVIVGHTKVTSTVLPRFNGRVLIADIAVPRGHSDPHAFLIMENGAWVTIHRGQRIPVIASTPQETCAYLRQIVALDNGTGPVAQLEQTQCAANAAAAN</sequence>
<dbReference type="SUPFAM" id="SSF56300">
    <property type="entry name" value="Metallo-dependent phosphatases"/>
    <property type="match status" value="1"/>
</dbReference>
<dbReference type="PANTHER" id="PTHR46546">
    <property type="entry name" value="SHEWANELLA-LIKE PROTEIN PHOSPHATASE 1"/>
    <property type="match status" value="1"/>
</dbReference>
<proteinExistence type="predicted"/>
<feature type="domain" description="Calcineurin-like phosphoesterase" evidence="2">
    <location>
        <begin position="47"/>
        <end position="302"/>
    </location>
</feature>
<dbReference type="EMBL" id="CP013244">
    <property type="protein sequence ID" value="ANP47684.1"/>
    <property type="molecule type" value="Genomic_DNA"/>
</dbReference>
<protein>
    <recommendedName>
        <fullName evidence="2">Calcineurin-like phosphoesterase domain-containing protein</fullName>
    </recommendedName>
</protein>
<evidence type="ECO:0000259" key="2">
    <source>
        <dbReference type="Pfam" id="PF00149"/>
    </source>
</evidence>
<keyword evidence="1" id="KW-0732">Signal</keyword>
<feature type="signal peptide" evidence="1">
    <location>
        <begin position="1"/>
        <end position="36"/>
    </location>
</feature>
<name>A0A1B1AMA4_9PROT</name>
<gene>
    <name evidence="3" type="ORF">ATE48_18140</name>
</gene>
<dbReference type="OrthoDB" id="7550081at2"/>
<dbReference type="Pfam" id="PF00149">
    <property type="entry name" value="Metallophos"/>
    <property type="match status" value="1"/>
</dbReference>
<reference evidence="3 4" key="1">
    <citation type="submission" date="2015-11" db="EMBL/GenBank/DDBJ databases">
        <title>Whole-Genome Sequence of Candidatus Oderbacter manganicum from the National Park Lower Oder Valley, Germany.</title>
        <authorList>
            <person name="Braun B."/>
            <person name="Liere K."/>
            <person name="Szewzyk U."/>
        </authorList>
    </citation>
    <scope>NUCLEOTIDE SEQUENCE [LARGE SCALE GENOMIC DNA]</scope>
    <source>
        <strain evidence="3 4">OTSz_A_272</strain>
    </source>
</reference>
<evidence type="ECO:0000313" key="4">
    <source>
        <dbReference type="Proteomes" id="UP000092498"/>
    </source>
</evidence>
<evidence type="ECO:0000313" key="3">
    <source>
        <dbReference type="EMBL" id="ANP47684.1"/>
    </source>
</evidence>
<dbReference type="InterPro" id="IPR004843">
    <property type="entry name" value="Calcineurin-like_PHP"/>
</dbReference>
<organism evidence="3 4">
    <name type="scientific">Candidatus Viadribacter manganicus</name>
    <dbReference type="NCBI Taxonomy" id="1759059"/>
    <lineage>
        <taxon>Bacteria</taxon>
        <taxon>Pseudomonadati</taxon>
        <taxon>Pseudomonadota</taxon>
        <taxon>Alphaproteobacteria</taxon>
        <taxon>Hyphomonadales</taxon>
        <taxon>Hyphomonadaceae</taxon>
        <taxon>Candidatus Viadribacter</taxon>
    </lineage>
</organism>
<dbReference type="InParanoid" id="A0A1B1AMA4"/>
<dbReference type="KEGG" id="cbot:ATE48_18140"/>
<evidence type="ECO:0000256" key="1">
    <source>
        <dbReference type="SAM" id="SignalP"/>
    </source>
</evidence>